<evidence type="ECO:0000256" key="2">
    <source>
        <dbReference type="SAM" id="Phobius"/>
    </source>
</evidence>
<comment type="caution">
    <text evidence="3">The sequence shown here is derived from an EMBL/GenBank/DDBJ whole genome shotgun (WGS) entry which is preliminary data.</text>
</comment>
<feature type="transmembrane region" description="Helical" evidence="2">
    <location>
        <begin position="6"/>
        <end position="26"/>
    </location>
</feature>
<evidence type="ECO:0000256" key="1">
    <source>
        <dbReference type="SAM" id="MobiDB-lite"/>
    </source>
</evidence>
<gene>
    <name evidence="3" type="ORF">RM877_34265</name>
</gene>
<keyword evidence="2" id="KW-0812">Transmembrane</keyword>
<evidence type="ECO:0000313" key="4">
    <source>
        <dbReference type="Proteomes" id="UP001183535"/>
    </source>
</evidence>
<dbReference type="EMBL" id="JAVRES010000030">
    <property type="protein sequence ID" value="MDT0439734.1"/>
    <property type="molecule type" value="Genomic_DNA"/>
</dbReference>
<keyword evidence="2" id="KW-1133">Transmembrane helix</keyword>
<proteinExistence type="predicted"/>
<accession>A0ABD5F1N4</accession>
<organism evidence="3 4">
    <name type="scientific">Streptomyces doudnae</name>
    <dbReference type="NCBI Taxonomy" id="3075536"/>
    <lineage>
        <taxon>Bacteria</taxon>
        <taxon>Bacillati</taxon>
        <taxon>Actinomycetota</taxon>
        <taxon>Actinomycetes</taxon>
        <taxon>Kitasatosporales</taxon>
        <taxon>Streptomycetaceae</taxon>
        <taxon>Streptomyces</taxon>
    </lineage>
</organism>
<protein>
    <submittedName>
        <fullName evidence="3">Uncharacterized protein</fullName>
    </submittedName>
</protein>
<feature type="transmembrane region" description="Helical" evidence="2">
    <location>
        <begin position="46"/>
        <end position="62"/>
    </location>
</feature>
<feature type="region of interest" description="Disordered" evidence="1">
    <location>
        <begin position="222"/>
        <end position="243"/>
    </location>
</feature>
<reference evidence="4" key="1">
    <citation type="submission" date="2023-07" db="EMBL/GenBank/DDBJ databases">
        <title>30 novel species of actinomycetes from the DSMZ collection.</title>
        <authorList>
            <person name="Nouioui I."/>
        </authorList>
    </citation>
    <scope>NUCLEOTIDE SEQUENCE [LARGE SCALE GENOMIC DNA]</scope>
    <source>
        <strain evidence="4">DSM 41981</strain>
    </source>
</reference>
<dbReference type="AlphaFoldDB" id="A0ABD5F1N4"/>
<keyword evidence="4" id="KW-1185">Reference proteome</keyword>
<dbReference type="Proteomes" id="UP001183535">
    <property type="component" value="Unassembled WGS sequence"/>
</dbReference>
<evidence type="ECO:0000313" key="3">
    <source>
        <dbReference type="EMBL" id="MDT0439734.1"/>
    </source>
</evidence>
<feature type="transmembrane region" description="Helical" evidence="2">
    <location>
        <begin position="74"/>
        <end position="93"/>
    </location>
</feature>
<dbReference type="RefSeq" id="WP_256089858.1">
    <property type="nucleotide sequence ID" value="NZ_JAVRES010000030.1"/>
</dbReference>
<name>A0ABD5F1N4_9ACTN</name>
<sequence>MVGYVTPWATAIWLGAIAIALTMRWAAFRAQRKQKRNSRLARRPRLAYLPLVIPWLLALVPYDSGEDMVSATRLGLAVAPFGFLAGMAVVYAGDRLFARSALSVLSRSKVSRDALPWATPKAARRIFVLGEEQEGRLLPYDASQHFIGAGRDHWGAAHINIPLKPQDPEEPVKSFGEAELLRRVGAALDELGRGVREITDPLPGFSMERVLGLPSHLWLQRTREGNGETPDLTGRGRKSPSSEPERLYLRAQCITWNGQVVVSVFVHAALEAGELRLTVRPHVMTPLYNELKVTDAPAGQRGMRLWRWVTVQALLDAAVGPLTLWRRVARVGLGESIESHVDEEDPVSLRDRYSTEEVTDMHQSDDAKRHVVLIETCVFRTVASYLRDRGIDTTAYDQQVAAVTNNIQIYGDNNAPIQNVVGNGNSNIGQGPSNQGGK</sequence>
<keyword evidence="2" id="KW-0472">Membrane</keyword>